<dbReference type="AlphaFoldDB" id="A0A1Q9R360"/>
<reference evidence="1 2" key="1">
    <citation type="submission" date="2016-10" db="EMBL/GenBank/DDBJ databases">
        <title>Genome Sequence of Pseudomonas putida GM4FR.</title>
        <authorList>
            <person name="Poehlein A."/>
            <person name="Wemheuer F."/>
            <person name="Hollensteiner J."/>
            <person name="Wemheuer B."/>
        </authorList>
    </citation>
    <scope>NUCLEOTIDE SEQUENCE [LARGE SCALE GENOMIC DNA]</scope>
    <source>
        <strain evidence="1 2">GM4FR</strain>
    </source>
</reference>
<proteinExistence type="predicted"/>
<comment type="caution">
    <text evidence="1">The sequence shown here is derived from an EMBL/GenBank/DDBJ whole genome shotgun (WGS) entry which is preliminary data.</text>
</comment>
<dbReference type="RefSeq" id="WP_075804036.1">
    <property type="nucleotide sequence ID" value="NZ_MKZO01000026.1"/>
</dbReference>
<gene>
    <name evidence="1" type="ORF">PSEMO_32230</name>
</gene>
<name>A0A1Q9R360_PSEPU</name>
<dbReference type="Proteomes" id="UP000186736">
    <property type="component" value="Unassembled WGS sequence"/>
</dbReference>
<organism evidence="1 2">
    <name type="scientific">Pseudomonas putida</name>
    <name type="common">Arthrobacter siderocapsulatus</name>
    <dbReference type="NCBI Taxonomy" id="303"/>
    <lineage>
        <taxon>Bacteria</taxon>
        <taxon>Pseudomonadati</taxon>
        <taxon>Pseudomonadota</taxon>
        <taxon>Gammaproteobacteria</taxon>
        <taxon>Pseudomonadales</taxon>
        <taxon>Pseudomonadaceae</taxon>
        <taxon>Pseudomonas</taxon>
    </lineage>
</organism>
<evidence type="ECO:0000313" key="2">
    <source>
        <dbReference type="Proteomes" id="UP000186736"/>
    </source>
</evidence>
<protein>
    <submittedName>
        <fullName evidence="1">Uncharacterized protein</fullName>
    </submittedName>
</protein>
<evidence type="ECO:0000313" key="1">
    <source>
        <dbReference type="EMBL" id="OLS61850.1"/>
    </source>
</evidence>
<accession>A0A1Q9R360</accession>
<dbReference type="OrthoDB" id="6684064at2"/>
<dbReference type="EMBL" id="MKZO01000026">
    <property type="protein sequence ID" value="OLS61850.1"/>
    <property type="molecule type" value="Genomic_DNA"/>
</dbReference>
<sequence>MSKEIKLIQPTAVARDANGWWLHPELPAFDGCWTVLAHWLSQQGLELKRWTMEADISDHHPYDDGAAHCIGWEPASPGAEWFLLAINDSEDGPCVTWARRAVTP</sequence>